<dbReference type="GO" id="GO:0009244">
    <property type="term" value="P:lipopolysaccharide core region biosynthetic process"/>
    <property type="evidence" value="ECO:0007669"/>
    <property type="project" value="UniProtKB-UniRule"/>
</dbReference>
<proteinExistence type="inferred from homology"/>
<evidence type="ECO:0000313" key="11">
    <source>
        <dbReference type="Proteomes" id="UP000443843"/>
    </source>
</evidence>
<dbReference type="GO" id="GO:0005886">
    <property type="term" value="C:plasma membrane"/>
    <property type="evidence" value="ECO:0007669"/>
    <property type="project" value="UniProtKB-SubCell"/>
</dbReference>
<keyword evidence="5 8" id="KW-0808">Transferase</keyword>
<dbReference type="EC" id="2.4.99.12" evidence="3 8"/>
<sequence length="406" mass="43789">MARSVSLAAYLALARRAPPSDWRAPEGLRPPGTLIWGHAAEASRITALVHVAERLSGLRGEVRLLLTLGEGVRRPERLGPGVILADLPPENMTAAEAFMAHWAPDVGLWTSGHLRPALLTCAGRHGLPMFLVGATEEAFEDARWRWLPDMGRALLGQFDRIFAHSANAARRLQRLGALPARIEVTGPLQEGGVALPCDEALRAEIATTLAGRPVWLAAMVRLPELPTVIEAHRLAARAAHRLLLILVPDDEDDGPEFARICEAESWTTAIWSNGDMPQENTQILLADTRGEMGLWYRLAPVTFMASSLQPGFGGSDPFEPAGLGSAVLYGPHSGRFLPAYKRFAAAGAARIVRDADTLSAAVNRLTAPDHAAAMACAAWTVATEGAEVTDRLLELVQDELDRRTGH</sequence>
<comment type="catalytic activity">
    <reaction evidence="7 8">
        <text>lipid IVA (E. coli) + CMP-3-deoxy-beta-D-manno-octulosonate = alpha-Kdo-(2-&gt;6)-lipid IVA (E. coli) + CMP + H(+)</text>
        <dbReference type="Rhea" id="RHEA:28066"/>
        <dbReference type="ChEBI" id="CHEBI:15378"/>
        <dbReference type="ChEBI" id="CHEBI:58603"/>
        <dbReference type="ChEBI" id="CHEBI:60364"/>
        <dbReference type="ChEBI" id="CHEBI:60377"/>
        <dbReference type="ChEBI" id="CHEBI:85987"/>
        <dbReference type="EC" id="2.4.99.12"/>
    </reaction>
</comment>
<dbReference type="InterPro" id="IPR007507">
    <property type="entry name" value="Glycos_transf_N"/>
</dbReference>
<gene>
    <name evidence="10" type="ORF">GLS40_01710</name>
</gene>
<feature type="domain" description="3-deoxy-D-manno-octulosonic-acid transferase N-terminal" evidence="9">
    <location>
        <begin position="30"/>
        <end position="188"/>
    </location>
</feature>
<reference evidence="10 11" key="1">
    <citation type="submission" date="2019-11" db="EMBL/GenBank/DDBJ databases">
        <title>Pseudooceanicola pacifica sp. nov., isolated from deep-sea sediment of the Pacific Ocean.</title>
        <authorList>
            <person name="Lyu L."/>
        </authorList>
    </citation>
    <scope>NUCLEOTIDE SEQUENCE [LARGE SCALE GENOMIC DNA]</scope>
    <source>
        <strain evidence="10 11">216_PA32_1</strain>
    </source>
</reference>
<comment type="caution">
    <text evidence="10">The sequence shown here is derived from an EMBL/GenBank/DDBJ whole genome shotgun (WGS) entry which is preliminary data.</text>
</comment>
<dbReference type="InterPro" id="IPR039901">
    <property type="entry name" value="Kdotransferase"/>
</dbReference>
<evidence type="ECO:0000256" key="1">
    <source>
        <dbReference type="ARBA" id="ARBA00003394"/>
    </source>
</evidence>
<evidence type="ECO:0000256" key="8">
    <source>
        <dbReference type="RuleBase" id="RU365103"/>
    </source>
</evidence>
<dbReference type="PANTHER" id="PTHR42755:SF1">
    <property type="entry name" value="3-DEOXY-D-MANNO-OCTULOSONIC ACID TRANSFERASE, MITOCHONDRIAL-RELATED"/>
    <property type="match status" value="1"/>
</dbReference>
<dbReference type="GO" id="GO:0009245">
    <property type="term" value="P:lipid A biosynthetic process"/>
    <property type="evidence" value="ECO:0007669"/>
    <property type="project" value="TreeGrafter"/>
</dbReference>
<name>A0A844W219_9RHOB</name>
<dbReference type="UniPathway" id="UPA00958"/>
<keyword evidence="11" id="KW-1185">Reference proteome</keyword>
<dbReference type="Gene3D" id="3.40.50.11720">
    <property type="entry name" value="3-Deoxy-D-manno-octulosonic-acid transferase, N-terminal domain"/>
    <property type="match status" value="1"/>
</dbReference>
<evidence type="ECO:0000256" key="4">
    <source>
        <dbReference type="ARBA" id="ARBA00019077"/>
    </source>
</evidence>
<protein>
    <recommendedName>
        <fullName evidence="4 8">3-deoxy-D-manno-octulosonic acid transferase</fullName>
        <shortName evidence="8">Kdo transferase</shortName>
        <ecNumber evidence="3 8">2.4.99.12</ecNumber>
    </recommendedName>
    <alternativeName>
        <fullName evidence="6 8">Lipid IV(A) 3-deoxy-D-manno-octulosonic acid transferase</fullName>
    </alternativeName>
</protein>
<dbReference type="Pfam" id="PF04413">
    <property type="entry name" value="Glycos_transf_N"/>
    <property type="match status" value="1"/>
</dbReference>
<dbReference type="SUPFAM" id="SSF53756">
    <property type="entry name" value="UDP-Glycosyltransferase/glycogen phosphorylase"/>
    <property type="match status" value="1"/>
</dbReference>
<comment type="function">
    <text evidence="1 8">Involved in lipopolysaccharide (LPS) biosynthesis. Catalyzes the transfer of 3-deoxy-D-manno-octulosonate (Kdo) residue(s) from CMP-Kdo to lipid IV(A), the tetraacyldisaccharide-1,4'-bisphosphate precursor of lipid A.</text>
</comment>
<keyword evidence="8" id="KW-1003">Cell membrane</keyword>
<evidence type="ECO:0000256" key="6">
    <source>
        <dbReference type="ARBA" id="ARBA00031445"/>
    </source>
</evidence>
<dbReference type="RefSeq" id="WP_160380868.1">
    <property type="nucleotide sequence ID" value="NZ_WNXQ01000001.1"/>
</dbReference>
<evidence type="ECO:0000313" key="10">
    <source>
        <dbReference type="EMBL" id="MWB76734.1"/>
    </source>
</evidence>
<evidence type="ECO:0000256" key="3">
    <source>
        <dbReference type="ARBA" id="ARBA00012621"/>
    </source>
</evidence>
<comment type="similarity">
    <text evidence="8">Belongs to the glycosyltransferase group 1 family.</text>
</comment>
<dbReference type="AlphaFoldDB" id="A0A844W219"/>
<dbReference type="EMBL" id="WNXQ01000001">
    <property type="protein sequence ID" value="MWB76734.1"/>
    <property type="molecule type" value="Genomic_DNA"/>
</dbReference>
<keyword evidence="8" id="KW-0472">Membrane</keyword>
<comment type="pathway">
    <text evidence="2 8">Bacterial outer membrane biogenesis; LPS core biosynthesis.</text>
</comment>
<accession>A0A844W219</accession>
<keyword evidence="8" id="KW-0448">Lipopolysaccharide biosynthesis</keyword>
<evidence type="ECO:0000259" key="9">
    <source>
        <dbReference type="Pfam" id="PF04413"/>
    </source>
</evidence>
<evidence type="ECO:0000256" key="7">
    <source>
        <dbReference type="ARBA" id="ARBA00049183"/>
    </source>
</evidence>
<dbReference type="Gene3D" id="3.40.50.2000">
    <property type="entry name" value="Glycogen Phosphorylase B"/>
    <property type="match status" value="1"/>
</dbReference>
<dbReference type="GO" id="GO:0043842">
    <property type="term" value="F:Kdo transferase activity"/>
    <property type="evidence" value="ECO:0007669"/>
    <property type="project" value="UniProtKB-EC"/>
</dbReference>
<dbReference type="PANTHER" id="PTHR42755">
    <property type="entry name" value="3-DEOXY-MANNO-OCTULOSONATE CYTIDYLYLTRANSFERASE"/>
    <property type="match status" value="1"/>
</dbReference>
<dbReference type="Proteomes" id="UP000443843">
    <property type="component" value="Unassembled WGS sequence"/>
</dbReference>
<comment type="subcellular location">
    <subcellularLocation>
        <location evidence="8">Cell membrane</location>
    </subcellularLocation>
</comment>
<organism evidence="10 11">
    <name type="scientific">Pseudooceanicola pacificus</name>
    <dbReference type="NCBI Taxonomy" id="2676438"/>
    <lineage>
        <taxon>Bacteria</taxon>
        <taxon>Pseudomonadati</taxon>
        <taxon>Pseudomonadota</taxon>
        <taxon>Alphaproteobacteria</taxon>
        <taxon>Rhodobacterales</taxon>
        <taxon>Paracoccaceae</taxon>
        <taxon>Pseudooceanicola</taxon>
    </lineage>
</organism>
<dbReference type="InterPro" id="IPR038107">
    <property type="entry name" value="Glycos_transf_N_sf"/>
</dbReference>
<evidence type="ECO:0000256" key="5">
    <source>
        <dbReference type="ARBA" id="ARBA00022679"/>
    </source>
</evidence>
<evidence type="ECO:0000256" key="2">
    <source>
        <dbReference type="ARBA" id="ARBA00004713"/>
    </source>
</evidence>